<dbReference type="EMBL" id="QKRW01000016">
    <property type="protein sequence ID" value="RAL64052.1"/>
    <property type="molecule type" value="Genomic_DNA"/>
</dbReference>
<dbReference type="OrthoDB" id="1470350at2759"/>
<dbReference type="Proteomes" id="UP000249056">
    <property type="component" value="Unassembled WGS sequence"/>
</dbReference>
<comment type="caution">
    <text evidence="1">The sequence shown here is derived from an EMBL/GenBank/DDBJ whole genome shotgun (WGS) entry which is preliminary data.</text>
</comment>
<dbReference type="AlphaFoldDB" id="A0A395IUW0"/>
<reference evidence="1 2" key="1">
    <citation type="submission" date="2018-06" db="EMBL/GenBank/DDBJ databases">
        <title>Genome Sequence of the Brown Rot Fungal Pathogen Monilinia fructigena.</title>
        <authorList>
            <person name="Landi L."/>
            <person name="De Miccolis Angelini R.M."/>
            <person name="Pollastro S."/>
            <person name="Abate D."/>
            <person name="Faretra F."/>
            <person name="Romanazzi G."/>
        </authorList>
    </citation>
    <scope>NUCLEOTIDE SEQUENCE [LARGE SCALE GENOMIC DNA]</scope>
    <source>
        <strain evidence="1 2">Mfrg269</strain>
    </source>
</reference>
<name>A0A395IUW0_9HELO</name>
<keyword evidence="2" id="KW-1185">Reference proteome</keyword>
<evidence type="ECO:0000313" key="1">
    <source>
        <dbReference type="EMBL" id="RAL64052.1"/>
    </source>
</evidence>
<organism evidence="1 2">
    <name type="scientific">Monilinia fructigena</name>
    <dbReference type="NCBI Taxonomy" id="38457"/>
    <lineage>
        <taxon>Eukaryota</taxon>
        <taxon>Fungi</taxon>
        <taxon>Dikarya</taxon>
        <taxon>Ascomycota</taxon>
        <taxon>Pezizomycotina</taxon>
        <taxon>Leotiomycetes</taxon>
        <taxon>Helotiales</taxon>
        <taxon>Sclerotiniaceae</taxon>
        <taxon>Monilinia</taxon>
    </lineage>
</organism>
<sequence>MAFFGMSPLSEGILPAYQAMEDFILSLTNQARDTLRSGEASNPKSYPTVYTQLGQKLEASKAIPPEQLNTVIAAEMLNHIGALHEGLPVTGTYLMRELAQKSSDYFTSIERITPSEANSVSSQQIDALPLL</sequence>
<proteinExistence type="predicted"/>
<protein>
    <submittedName>
        <fullName evidence="1">Uncharacterized protein</fullName>
    </submittedName>
</protein>
<evidence type="ECO:0000313" key="2">
    <source>
        <dbReference type="Proteomes" id="UP000249056"/>
    </source>
</evidence>
<gene>
    <name evidence="1" type="ORF">DID88_003240</name>
</gene>
<accession>A0A395IUW0</accession>